<dbReference type="RefSeq" id="XP_033585547.1">
    <property type="nucleotide sequence ID" value="XM_033732131.1"/>
</dbReference>
<feature type="region of interest" description="Disordered" evidence="4">
    <location>
        <begin position="709"/>
        <end position="741"/>
    </location>
</feature>
<proteinExistence type="inferred from homology"/>
<dbReference type="PROSITE" id="PS51339">
    <property type="entry name" value="PPASE_MYOTUBULARIN"/>
    <property type="match status" value="1"/>
</dbReference>
<feature type="compositionally biased region" description="Basic and acidic residues" evidence="4">
    <location>
        <begin position="571"/>
        <end position="583"/>
    </location>
</feature>
<feature type="binding site" evidence="3">
    <location>
        <begin position="434"/>
        <end position="440"/>
    </location>
    <ligand>
        <name>substrate</name>
    </ligand>
</feature>
<feature type="compositionally biased region" description="Polar residues" evidence="4">
    <location>
        <begin position="831"/>
        <end position="840"/>
    </location>
</feature>
<dbReference type="Pfam" id="PF06602">
    <property type="entry name" value="Myotub-related"/>
    <property type="match status" value="1"/>
</dbReference>
<feature type="domain" description="Myotubularin phosphatase" evidence="5">
    <location>
        <begin position="148"/>
        <end position="691"/>
    </location>
</feature>
<dbReference type="OrthoDB" id="271628at2759"/>
<dbReference type="InterPro" id="IPR016130">
    <property type="entry name" value="Tyr_Pase_AS"/>
</dbReference>
<dbReference type="Gene3D" id="2.30.29.30">
    <property type="entry name" value="Pleckstrin-homology domain (PH domain)/Phosphotyrosine-binding domain (PTB)"/>
    <property type="match status" value="1"/>
</dbReference>
<evidence type="ECO:0000256" key="2">
    <source>
        <dbReference type="PIRSR" id="PIRSR630564-1"/>
    </source>
</evidence>
<keyword evidence="7" id="KW-1185">Reference proteome</keyword>
<accession>A0A6A6PI93</accession>
<dbReference type="GO" id="GO:0016020">
    <property type="term" value="C:membrane"/>
    <property type="evidence" value="ECO:0007669"/>
    <property type="project" value="TreeGrafter"/>
</dbReference>
<reference evidence="6" key="1">
    <citation type="journal article" date="2020" name="Stud. Mycol.">
        <title>101 Dothideomycetes genomes: a test case for predicting lifestyles and emergence of pathogens.</title>
        <authorList>
            <person name="Haridas S."/>
            <person name="Albert R."/>
            <person name="Binder M."/>
            <person name="Bloem J."/>
            <person name="Labutti K."/>
            <person name="Salamov A."/>
            <person name="Andreopoulos B."/>
            <person name="Baker S."/>
            <person name="Barry K."/>
            <person name="Bills G."/>
            <person name="Bluhm B."/>
            <person name="Cannon C."/>
            <person name="Castanera R."/>
            <person name="Culley D."/>
            <person name="Daum C."/>
            <person name="Ezra D."/>
            <person name="Gonzalez J."/>
            <person name="Henrissat B."/>
            <person name="Kuo A."/>
            <person name="Liang C."/>
            <person name="Lipzen A."/>
            <person name="Lutzoni F."/>
            <person name="Magnuson J."/>
            <person name="Mondo S."/>
            <person name="Nolan M."/>
            <person name="Ohm R."/>
            <person name="Pangilinan J."/>
            <person name="Park H.-J."/>
            <person name="Ramirez L."/>
            <person name="Alfaro M."/>
            <person name="Sun H."/>
            <person name="Tritt A."/>
            <person name="Yoshinaga Y."/>
            <person name="Zwiers L.-H."/>
            <person name="Turgeon B."/>
            <person name="Goodwin S."/>
            <person name="Spatafora J."/>
            <person name="Crous P."/>
            <person name="Grigoriev I."/>
        </authorList>
    </citation>
    <scope>NUCLEOTIDE SEQUENCE</scope>
    <source>
        <strain evidence="6">CBS 113389</strain>
    </source>
</reference>
<dbReference type="GO" id="GO:0004438">
    <property type="term" value="F:phosphatidylinositol-3-phosphate phosphatase activity"/>
    <property type="evidence" value="ECO:0007669"/>
    <property type="project" value="TreeGrafter"/>
</dbReference>
<dbReference type="PANTHER" id="PTHR10807:SF128">
    <property type="entry name" value="PHOSPHATIDYLINOSITOL-3,5-BISPHOSPHATE 3-PHOSPHATASE"/>
    <property type="match status" value="1"/>
</dbReference>
<dbReference type="GO" id="GO:0005737">
    <property type="term" value="C:cytoplasm"/>
    <property type="evidence" value="ECO:0007669"/>
    <property type="project" value="TreeGrafter"/>
</dbReference>
<feature type="compositionally biased region" description="Acidic residues" evidence="4">
    <location>
        <begin position="814"/>
        <end position="824"/>
    </location>
</feature>
<evidence type="ECO:0000256" key="3">
    <source>
        <dbReference type="PIRSR" id="PIRSR630564-2"/>
    </source>
</evidence>
<evidence type="ECO:0000256" key="4">
    <source>
        <dbReference type="SAM" id="MobiDB-lite"/>
    </source>
</evidence>
<evidence type="ECO:0000313" key="7">
    <source>
        <dbReference type="Proteomes" id="UP000799767"/>
    </source>
</evidence>
<name>A0A6A6PI93_9PEZI</name>
<dbReference type="Proteomes" id="UP000799767">
    <property type="component" value="Unassembled WGS sequence"/>
</dbReference>
<dbReference type="InterPro" id="IPR011993">
    <property type="entry name" value="PH-like_dom_sf"/>
</dbReference>
<sequence length="861" mass="94900">MPDPPPVEHDLHFRNVELHSLGRKEYGTLVLSKHHFVFRYLPGAKHGDKSLSSPANGRPKEMWMPYPLINHCILPHAPFETGKQPAIRIRLKDFRMMALHFHPSPATTPPDESARQCFYSLRSRCCVDDVRRFHAFQFSPPKEEMAVSAVEYDARREYARMGIGGKAAAGPGAAWRISDINHDYSYSATYPSVLCVPRTVSDNMLKYGGAFRSRSRIPCLSYLHSNGGSITRSSQPMVGVQSRRNPQDERLVSAIFSSHTPSRDATSSVITSSLDATAEPVSTPHTVVLESAMSSLHISQSETTLDEVAEGKPTAKAKVYGSTRRNLIVDARPKINALANRATGGGIEDVANYRGTSDVPVEKVFLNIANIHVMRASLEKVVDSFANSDYIKMKPDQEALRKSGWLGHIAGMLEGAEMVARVVGLGGSHVLVHCSDGWDRTAQISGLAQVMLDPHTRTLAGFISLIQKEFLSFGHKFRDRDGIEGSEKWFEIENERVIPSRTGDGTSEAGSLNNLGAKALSGAKNWFEKNRGSIFRQQNSSRDNVSDQGPSSRPPSPPPNPLLHSPPASTGKEEKTHRKSEKEVSPIFHQFLEGVYQLMHPNPNAFEFNEHLLCRLFYHVYSCQYGEFLFNTEKERREYKDQAGSVWSHFLSREKEFINPDYVAQVEDPLLFPTRAGADREIEVKWWYRLFKREDGEMNVPRALVVSHPPHASVDSSSTASLEETPVVVGTSSPTSGGLKSALSAPNFKSMSDSLNGASSWMGLGSKNAGAAATTINPEPTTPTAQRNTTAPPEARHEETDDIVQGKVPKSDEGQEPVAEEYEGDPLGVSAESTPMKTAATTARSRGLDFAAFASQNAFRD</sequence>
<evidence type="ECO:0000256" key="1">
    <source>
        <dbReference type="ARBA" id="ARBA00007471"/>
    </source>
</evidence>
<organism evidence="6 7">
    <name type="scientific">Neohortaea acidophila</name>
    <dbReference type="NCBI Taxonomy" id="245834"/>
    <lineage>
        <taxon>Eukaryota</taxon>
        <taxon>Fungi</taxon>
        <taxon>Dikarya</taxon>
        <taxon>Ascomycota</taxon>
        <taxon>Pezizomycotina</taxon>
        <taxon>Dothideomycetes</taxon>
        <taxon>Dothideomycetidae</taxon>
        <taxon>Mycosphaerellales</taxon>
        <taxon>Teratosphaeriaceae</taxon>
        <taxon>Neohortaea</taxon>
    </lineage>
</organism>
<evidence type="ECO:0000259" key="5">
    <source>
        <dbReference type="PROSITE" id="PS51339"/>
    </source>
</evidence>
<dbReference type="InterPro" id="IPR029021">
    <property type="entry name" value="Prot-tyrosine_phosphatase-like"/>
</dbReference>
<dbReference type="EMBL" id="MU001642">
    <property type="protein sequence ID" value="KAF2478977.1"/>
    <property type="molecule type" value="Genomic_DNA"/>
</dbReference>
<feature type="active site" description="Phosphocysteine intermediate" evidence="2">
    <location>
        <position position="434"/>
    </location>
</feature>
<dbReference type="SUPFAM" id="SSF52799">
    <property type="entry name" value="(Phosphotyrosine protein) phosphatases II"/>
    <property type="match status" value="1"/>
</dbReference>
<dbReference type="AlphaFoldDB" id="A0A6A6PI93"/>
<dbReference type="InterPro" id="IPR010569">
    <property type="entry name" value="Myotubularin-like_Pase_dom"/>
</dbReference>
<comment type="similarity">
    <text evidence="1">Belongs to the protein-tyrosine phosphatase family. Non-receptor class myotubularin subfamily.</text>
</comment>
<feature type="compositionally biased region" description="Polar residues" evidence="4">
    <location>
        <begin position="537"/>
        <end position="549"/>
    </location>
</feature>
<dbReference type="PANTHER" id="PTHR10807">
    <property type="entry name" value="MYOTUBULARIN-RELATED"/>
    <property type="match status" value="1"/>
</dbReference>
<protein>
    <submittedName>
        <fullName evidence="6">Protein-tyrosine phosphatase-like protein</fullName>
    </submittedName>
</protein>
<dbReference type="GeneID" id="54473133"/>
<feature type="region of interest" description="Disordered" evidence="4">
    <location>
        <begin position="537"/>
        <end position="583"/>
    </location>
</feature>
<gene>
    <name evidence="6" type="ORF">BDY17DRAFT_286759</name>
</gene>
<feature type="compositionally biased region" description="Polar residues" evidence="4">
    <location>
        <begin position="774"/>
        <end position="791"/>
    </location>
</feature>
<feature type="region of interest" description="Disordered" evidence="4">
    <location>
        <begin position="769"/>
        <end position="840"/>
    </location>
</feature>
<evidence type="ECO:0000313" key="6">
    <source>
        <dbReference type="EMBL" id="KAF2478977.1"/>
    </source>
</evidence>
<feature type="binding site" evidence="3">
    <location>
        <begin position="370"/>
        <end position="371"/>
    </location>
    <ligand>
        <name>substrate</name>
    </ligand>
</feature>
<dbReference type="InterPro" id="IPR030564">
    <property type="entry name" value="Myotubularin"/>
</dbReference>
<dbReference type="GO" id="GO:0046856">
    <property type="term" value="P:phosphatidylinositol dephosphorylation"/>
    <property type="evidence" value="ECO:0007669"/>
    <property type="project" value="TreeGrafter"/>
</dbReference>
<feature type="compositionally biased region" description="Pro residues" evidence="4">
    <location>
        <begin position="552"/>
        <end position="561"/>
    </location>
</feature>
<dbReference type="PROSITE" id="PS00383">
    <property type="entry name" value="TYR_PHOSPHATASE_1"/>
    <property type="match status" value="1"/>
</dbReference>